<name>A0ABT5TUC4_9MICO</name>
<comment type="caution">
    <text evidence="2">The sequence shown here is derived from an EMBL/GenBank/DDBJ whole genome shotgun (WGS) entry which is preliminary data.</text>
</comment>
<reference evidence="2" key="1">
    <citation type="submission" date="2023-02" db="EMBL/GenBank/DDBJ databases">
        <title>Georgenia sp.10Sc9-8, isolated from a soil sample collected from the Taklamakan desert.</title>
        <authorList>
            <person name="Liu S."/>
        </authorList>
    </citation>
    <scope>NUCLEOTIDE SEQUENCE</scope>
    <source>
        <strain evidence="2">10Sc9-8</strain>
    </source>
</reference>
<dbReference type="EMBL" id="JARACI010000558">
    <property type="protein sequence ID" value="MDD9205574.1"/>
    <property type="molecule type" value="Genomic_DNA"/>
</dbReference>
<feature type="domain" description="DUF11" evidence="1">
    <location>
        <begin position="140"/>
        <end position="202"/>
    </location>
</feature>
<proteinExistence type="predicted"/>
<dbReference type="InterPro" id="IPR047589">
    <property type="entry name" value="DUF11_rpt"/>
</dbReference>
<dbReference type="Gene3D" id="2.60.40.740">
    <property type="match status" value="1"/>
</dbReference>
<keyword evidence="3" id="KW-1185">Reference proteome</keyword>
<evidence type="ECO:0000313" key="3">
    <source>
        <dbReference type="Proteomes" id="UP001165561"/>
    </source>
</evidence>
<dbReference type="Pfam" id="PF01345">
    <property type="entry name" value="DUF11"/>
    <property type="match status" value="1"/>
</dbReference>
<dbReference type="Proteomes" id="UP001165561">
    <property type="component" value="Unassembled WGS sequence"/>
</dbReference>
<gene>
    <name evidence="2" type="ORF">PU560_03715</name>
</gene>
<evidence type="ECO:0000259" key="1">
    <source>
        <dbReference type="Pfam" id="PF01345"/>
    </source>
</evidence>
<sequence length="510" mass="53164">MTESTAPDIDLYVGQGAVPSAETQVCFSASPGALERCDIGAPDAGTWWVVAQNWTASAPDAEDTLTLGTAVVTGDAENMWVEGAQSVPAGEPFDLRVFYDEPALESGQRWYGAITLGSSPYSPDDIGILPVTVNRHPDDVTKTADVEAAAPGDVVTYELTVEPNVTGEDLAYTLTDELPEGLAYVEGSATEGATVTDGVLTWQGVMPSPRGLGGSYTITQRGTDPACVNPLDGTGYLDLAEFGFATDPTVSGDTVAFTVASATPFSFYGIDYSAITLTDDGFVTFDSAANYGGSPWEPQAVPDPAQPNNLLAMLWQDMEIVHDGAANKGVTMVDLGGTEAGSALVIEYDDLQLYDTPESTYDVQLFAFRGQDDSPGAYEFYVAYDNVSGPVDGPLTIGAENAPGTSGQALVNNASGAGVVADDNVVCFDYTGASLDPVTITYQATVDSEGVTAGDVLTNEVSHVTDNPGAQVVTTGTDVTVDAPTLVQVTPVNVKFTDVDGTEDDVYTIP</sequence>
<dbReference type="Gene3D" id="2.60.120.380">
    <property type="match status" value="1"/>
</dbReference>
<accession>A0ABT5TUC4</accession>
<organism evidence="2 3">
    <name type="scientific">Georgenia halotolerans</name>
    <dbReference type="NCBI Taxonomy" id="3028317"/>
    <lineage>
        <taxon>Bacteria</taxon>
        <taxon>Bacillati</taxon>
        <taxon>Actinomycetota</taxon>
        <taxon>Actinomycetes</taxon>
        <taxon>Micrococcales</taxon>
        <taxon>Bogoriellaceae</taxon>
        <taxon>Georgenia</taxon>
    </lineage>
</organism>
<dbReference type="NCBIfam" id="TIGR01451">
    <property type="entry name" value="B_ant_repeat"/>
    <property type="match status" value="1"/>
</dbReference>
<dbReference type="InterPro" id="IPR001434">
    <property type="entry name" value="OmcB-like_DUF11"/>
</dbReference>
<feature type="non-terminal residue" evidence="2">
    <location>
        <position position="510"/>
    </location>
</feature>
<protein>
    <recommendedName>
        <fullName evidence="1">DUF11 domain-containing protein</fullName>
    </recommendedName>
</protein>
<evidence type="ECO:0000313" key="2">
    <source>
        <dbReference type="EMBL" id="MDD9205574.1"/>
    </source>
</evidence>